<dbReference type="AlphaFoldDB" id="A0A3S5AGC7"/>
<protein>
    <recommendedName>
        <fullName evidence="2">MUN domain-containing protein</fullName>
    </recommendedName>
</protein>
<evidence type="ECO:0000313" key="3">
    <source>
        <dbReference type="EMBL" id="VEL15765.1"/>
    </source>
</evidence>
<evidence type="ECO:0000259" key="2">
    <source>
        <dbReference type="Pfam" id="PF06292"/>
    </source>
</evidence>
<dbReference type="InterPro" id="IPR010439">
    <property type="entry name" value="MUN_dom"/>
</dbReference>
<name>A0A3S5AGC7_9PLAT</name>
<feature type="domain" description="MUN" evidence="2">
    <location>
        <begin position="25"/>
        <end position="62"/>
    </location>
</feature>
<dbReference type="OrthoDB" id="10067398at2759"/>
<dbReference type="Pfam" id="PF06292">
    <property type="entry name" value="MUN"/>
    <property type="match status" value="1"/>
</dbReference>
<dbReference type="EMBL" id="CAAALY010025846">
    <property type="protein sequence ID" value="VEL15765.1"/>
    <property type="molecule type" value="Genomic_DNA"/>
</dbReference>
<feature type="region of interest" description="Disordered" evidence="1">
    <location>
        <begin position="1"/>
        <end position="20"/>
    </location>
</feature>
<proteinExistence type="predicted"/>
<dbReference type="Proteomes" id="UP000784294">
    <property type="component" value="Unassembled WGS sequence"/>
</dbReference>
<accession>A0A3S5AGC7</accession>
<gene>
    <name evidence="3" type="ORF">PXEA_LOCUS9205</name>
</gene>
<sequence length="71" mass="7869">MGPETVSSEEARADRPNGTSDLVDPVTGVRSLTYWHKLITLIVSVIEDDSKHYASVLNQYVSVSLSLFLFL</sequence>
<reference evidence="3" key="1">
    <citation type="submission" date="2018-11" db="EMBL/GenBank/DDBJ databases">
        <authorList>
            <consortium name="Pathogen Informatics"/>
        </authorList>
    </citation>
    <scope>NUCLEOTIDE SEQUENCE</scope>
</reference>
<evidence type="ECO:0000313" key="4">
    <source>
        <dbReference type="Proteomes" id="UP000784294"/>
    </source>
</evidence>
<comment type="caution">
    <text evidence="3">The sequence shown here is derived from an EMBL/GenBank/DDBJ whole genome shotgun (WGS) entry which is preliminary data.</text>
</comment>
<keyword evidence="4" id="KW-1185">Reference proteome</keyword>
<evidence type="ECO:0000256" key="1">
    <source>
        <dbReference type="SAM" id="MobiDB-lite"/>
    </source>
</evidence>
<organism evidence="3 4">
    <name type="scientific">Protopolystoma xenopodis</name>
    <dbReference type="NCBI Taxonomy" id="117903"/>
    <lineage>
        <taxon>Eukaryota</taxon>
        <taxon>Metazoa</taxon>
        <taxon>Spiralia</taxon>
        <taxon>Lophotrochozoa</taxon>
        <taxon>Platyhelminthes</taxon>
        <taxon>Monogenea</taxon>
        <taxon>Polyopisthocotylea</taxon>
        <taxon>Polystomatidea</taxon>
        <taxon>Polystomatidae</taxon>
        <taxon>Protopolystoma</taxon>
    </lineage>
</organism>